<organism evidence="1 2">
    <name type="scientific">Plasmopara halstedii</name>
    <name type="common">Downy mildew of sunflower</name>
    <dbReference type="NCBI Taxonomy" id="4781"/>
    <lineage>
        <taxon>Eukaryota</taxon>
        <taxon>Sar</taxon>
        <taxon>Stramenopiles</taxon>
        <taxon>Oomycota</taxon>
        <taxon>Peronosporomycetes</taxon>
        <taxon>Peronosporales</taxon>
        <taxon>Peronosporaceae</taxon>
        <taxon>Plasmopara</taxon>
    </lineage>
</organism>
<name>A0A0P1AKI5_PLAHL</name>
<dbReference type="EMBL" id="CCYD01000610">
    <property type="protein sequence ID" value="CEG41912.1"/>
    <property type="molecule type" value="Genomic_DNA"/>
</dbReference>
<dbReference type="GeneID" id="36409632"/>
<dbReference type="RefSeq" id="XP_024578281.1">
    <property type="nucleotide sequence ID" value="XM_024727733.2"/>
</dbReference>
<keyword evidence="2" id="KW-1185">Reference proteome</keyword>
<proteinExistence type="predicted"/>
<protein>
    <submittedName>
        <fullName evidence="1">Uncharacterized protein</fullName>
    </submittedName>
</protein>
<evidence type="ECO:0000313" key="2">
    <source>
        <dbReference type="Proteomes" id="UP000054928"/>
    </source>
</evidence>
<accession>A0A0P1AKI5</accession>
<sequence>MRGTEVTDALNLAVSATPVIKRVFLPCVLAAYLLVSRRSIEHIYASARWRAQSMTFWNPSRLSPFHLCRAIALSHPSTRA</sequence>
<dbReference type="AlphaFoldDB" id="A0A0P1AKI5"/>
<dbReference type="Proteomes" id="UP000054928">
    <property type="component" value="Unassembled WGS sequence"/>
</dbReference>
<reference evidence="2" key="1">
    <citation type="submission" date="2014-09" db="EMBL/GenBank/DDBJ databases">
        <authorList>
            <person name="Sharma Rahul"/>
            <person name="Thines Marco"/>
        </authorList>
    </citation>
    <scope>NUCLEOTIDE SEQUENCE [LARGE SCALE GENOMIC DNA]</scope>
</reference>
<evidence type="ECO:0000313" key="1">
    <source>
        <dbReference type="EMBL" id="CEG41912.1"/>
    </source>
</evidence>